<dbReference type="PANTHER" id="PTHR31418">
    <property type="entry name" value="FATTY-ACID AND RETINOL-BINDING PROTEIN 1"/>
    <property type="match status" value="1"/>
</dbReference>
<gene>
    <name evidence="8" type="ORF">ANCDUO_04853</name>
</gene>
<proteinExistence type="inferred from homology"/>
<evidence type="ECO:0000256" key="5">
    <source>
        <dbReference type="ARBA" id="ARBA00022729"/>
    </source>
</evidence>
<evidence type="ECO:0000256" key="7">
    <source>
        <dbReference type="ARBA" id="ARBA00023121"/>
    </source>
</evidence>
<evidence type="ECO:0000313" key="9">
    <source>
        <dbReference type="Proteomes" id="UP000054047"/>
    </source>
</evidence>
<organism evidence="8 9">
    <name type="scientific">Ancylostoma duodenale</name>
    <dbReference type="NCBI Taxonomy" id="51022"/>
    <lineage>
        <taxon>Eukaryota</taxon>
        <taxon>Metazoa</taxon>
        <taxon>Ecdysozoa</taxon>
        <taxon>Nematoda</taxon>
        <taxon>Chromadorea</taxon>
        <taxon>Rhabditida</taxon>
        <taxon>Rhabditina</taxon>
        <taxon>Rhabditomorpha</taxon>
        <taxon>Strongyloidea</taxon>
        <taxon>Ancylostomatidae</taxon>
        <taxon>Ancylostomatinae</taxon>
        <taxon>Ancylostoma</taxon>
    </lineage>
</organism>
<dbReference type="OrthoDB" id="5808308at2759"/>
<name>A0A0C2H033_9BILA</name>
<keyword evidence="4" id="KW-0964">Secreted</keyword>
<dbReference type="Pfam" id="PF05823">
    <property type="entry name" value="Gp-FAR-1"/>
    <property type="match status" value="1"/>
</dbReference>
<evidence type="ECO:0000256" key="4">
    <source>
        <dbReference type="ARBA" id="ARBA00022525"/>
    </source>
</evidence>
<evidence type="ECO:0000256" key="3">
    <source>
        <dbReference type="ARBA" id="ARBA00017453"/>
    </source>
</evidence>
<dbReference type="InterPro" id="IPR008632">
    <property type="entry name" value="Gp-FAR-1"/>
</dbReference>
<evidence type="ECO:0000313" key="8">
    <source>
        <dbReference type="EMBL" id="KIH64834.1"/>
    </source>
</evidence>
<keyword evidence="7" id="KW-0446">Lipid-binding</keyword>
<dbReference type="PANTHER" id="PTHR31418:SF7">
    <property type="entry name" value="FATTY-ACID AND RETINOL-BINDING PROTEIN 1"/>
    <property type="match status" value="1"/>
</dbReference>
<dbReference type="Proteomes" id="UP000054047">
    <property type="component" value="Unassembled WGS sequence"/>
</dbReference>
<comment type="similarity">
    <text evidence="2">Belongs to the fatty-acid and retinol-binding protein (FARBP) family.</text>
</comment>
<dbReference type="GO" id="GO:0008289">
    <property type="term" value="F:lipid binding"/>
    <property type="evidence" value="ECO:0007669"/>
    <property type="project" value="UniProtKB-KW"/>
</dbReference>
<keyword evidence="5" id="KW-0732">Signal</keyword>
<keyword evidence="6" id="KW-0175">Coiled coil</keyword>
<dbReference type="GO" id="GO:0005576">
    <property type="term" value="C:extracellular region"/>
    <property type="evidence" value="ECO:0007669"/>
    <property type="project" value="UniProtKB-SubCell"/>
</dbReference>
<evidence type="ECO:0000256" key="6">
    <source>
        <dbReference type="ARBA" id="ARBA00023054"/>
    </source>
</evidence>
<sequence length="249" mass="27696">MKFTTALSASFNKRQPQLPMLKKLNVHSCALSRVSQALGATGVDLGMTFSKRCNVDAGANKKPADPTLALRTPAMIRYVVTAFIFWVACASAFKFEDIPEQYRELVPPELKLFITSLSDVDKAALKEVYQNRAKYKTTDEIMEALKKASPALGAKVEKFIATIRKKIAALNPEAQAFAKDILLSAREIRAQCYTGNKPSRAELKQAALEVINKYKAMSADGKADFKKQFPILSRIFSDEKIIKRIESLN</sequence>
<dbReference type="EMBL" id="KN727852">
    <property type="protein sequence ID" value="KIH64834.1"/>
    <property type="molecule type" value="Genomic_DNA"/>
</dbReference>
<evidence type="ECO:0000256" key="2">
    <source>
        <dbReference type="ARBA" id="ARBA00006648"/>
    </source>
</evidence>
<accession>A0A0C2H033</accession>
<comment type="subcellular location">
    <subcellularLocation>
        <location evidence="1">Secreted</location>
    </subcellularLocation>
</comment>
<dbReference type="Gene3D" id="1.20.120.1100">
    <property type="match status" value="1"/>
</dbReference>
<keyword evidence="9" id="KW-1185">Reference proteome</keyword>
<dbReference type="AlphaFoldDB" id="A0A0C2H033"/>
<protein>
    <recommendedName>
        <fullName evidence="3">Fatty-acid and retinol-binding protein 1</fullName>
    </recommendedName>
</protein>
<reference evidence="8 9" key="1">
    <citation type="submission" date="2013-12" db="EMBL/GenBank/DDBJ databases">
        <title>Draft genome of the parsitic nematode Ancylostoma duodenale.</title>
        <authorList>
            <person name="Mitreva M."/>
        </authorList>
    </citation>
    <scope>NUCLEOTIDE SEQUENCE [LARGE SCALE GENOMIC DNA]</scope>
    <source>
        <strain evidence="8 9">Zhejiang</strain>
    </source>
</reference>
<evidence type="ECO:0000256" key="1">
    <source>
        <dbReference type="ARBA" id="ARBA00004613"/>
    </source>
</evidence>